<name>A0A835XVS0_9CHLO</name>
<sequence length="446" mass="47016">MGDMLAEFMKLYNSFNARAAADLLASQPVLVALLQLTAYCHRERAPHLREPAEAQLQRKFGFVVSELTYTLLDLDLTSQPGLKAGQLQLVQGLTGLPSRAAAQCLYSAMLLVEGMLKALRPDYPREVLVAVAEAGIMEHAGRLLLLLRTSCPPADELLVADAASRFAFAYGYGYGWDDSPVCGPCAQHAAMVVGLAAVRELEGVEDGEGGAPCPCLGRGGRHQGSVGARLCALSATLDPARTESLRPHTAARLLLRLGFAVARGADQMGGASAGAAGAASTSGSGPPLPLSQVIVSMGTMALDKVTRCLEARVPWRGPWRATAAGSWRLAAELLRRGVEDVADAAGRNALASAWKDLLWTCNSTTGSVCHLRQPGRRQRSGAAPAAVRPLRAGVVLLPRVPDGARAGRAQGGVRRGQRGRQQGGVRTIHEGGPPVWREGRAGRLRG</sequence>
<evidence type="ECO:0000313" key="2">
    <source>
        <dbReference type="EMBL" id="KAG2491071.1"/>
    </source>
</evidence>
<protein>
    <submittedName>
        <fullName evidence="2">Uncharacterized protein</fullName>
    </submittedName>
</protein>
<reference evidence="2" key="1">
    <citation type="journal article" date="2020" name="bioRxiv">
        <title>Comparative genomics of Chlamydomonas.</title>
        <authorList>
            <person name="Craig R.J."/>
            <person name="Hasan A.R."/>
            <person name="Ness R.W."/>
            <person name="Keightley P.D."/>
        </authorList>
    </citation>
    <scope>NUCLEOTIDE SEQUENCE</scope>
    <source>
        <strain evidence="2">CCAP 11/70</strain>
    </source>
</reference>
<comment type="caution">
    <text evidence="2">The sequence shown here is derived from an EMBL/GenBank/DDBJ whole genome shotgun (WGS) entry which is preliminary data.</text>
</comment>
<dbReference type="Proteomes" id="UP000612055">
    <property type="component" value="Unassembled WGS sequence"/>
</dbReference>
<keyword evidence="3" id="KW-1185">Reference proteome</keyword>
<evidence type="ECO:0000256" key="1">
    <source>
        <dbReference type="SAM" id="MobiDB-lite"/>
    </source>
</evidence>
<feature type="region of interest" description="Disordered" evidence="1">
    <location>
        <begin position="405"/>
        <end position="446"/>
    </location>
</feature>
<accession>A0A835XVS0</accession>
<gene>
    <name evidence="2" type="ORF">HYH03_010516</name>
</gene>
<dbReference type="AlphaFoldDB" id="A0A835XVS0"/>
<feature type="compositionally biased region" description="Basic and acidic residues" evidence="1">
    <location>
        <begin position="437"/>
        <end position="446"/>
    </location>
</feature>
<dbReference type="EMBL" id="JAEHOE010000056">
    <property type="protein sequence ID" value="KAG2491071.1"/>
    <property type="molecule type" value="Genomic_DNA"/>
</dbReference>
<proteinExistence type="predicted"/>
<evidence type="ECO:0000313" key="3">
    <source>
        <dbReference type="Proteomes" id="UP000612055"/>
    </source>
</evidence>
<organism evidence="2 3">
    <name type="scientific">Edaphochlamys debaryana</name>
    <dbReference type="NCBI Taxonomy" id="47281"/>
    <lineage>
        <taxon>Eukaryota</taxon>
        <taxon>Viridiplantae</taxon>
        <taxon>Chlorophyta</taxon>
        <taxon>core chlorophytes</taxon>
        <taxon>Chlorophyceae</taxon>
        <taxon>CS clade</taxon>
        <taxon>Chlamydomonadales</taxon>
        <taxon>Chlamydomonadales incertae sedis</taxon>
        <taxon>Edaphochlamys</taxon>
    </lineage>
</organism>